<name>A0ABN1KJN9_9BURK</name>
<feature type="region of interest" description="Disordered" evidence="1">
    <location>
        <begin position="53"/>
        <end position="78"/>
    </location>
</feature>
<evidence type="ECO:0000313" key="2">
    <source>
        <dbReference type="EMBL" id="GAA0768893.1"/>
    </source>
</evidence>
<dbReference type="Proteomes" id="UP001500279">
    <property type="component" value="Unassembled WGS sequence"/>
</dbReference>
<organism evidence="2 3">
    <name type="scientific">Ideonella azotifigens</name>
    <dbReference type="NCBI Taxonomy" id="513160"/>
    <lineage>
        <taxon>Bacteria</taxon>
        <taxon>Pseudomonadati</taxon>
        <taxon>Pseudomonadota</taxon>
        <taxon>Betaproteobacteria</taxon>
        <taxon>Burkholderiales</taxon>
        <taxon>Sphaerotilaceae</taxon>
        <taxon>Ideonella</taxon>
    </lineage>
</organism>
<proteinExistence type="predicted"/>
<sequence length="78" mass="7659">MTLAAGALALLAACNGGSDDGTSDPQGGGSIPSSALASPEAYIDYVAKLPASETEEPVNLDAVDQPPASDTTEPVALD</sequence>
<evidence type="ECO:0000256" key="1">
    <source>
        <dbReference type="SAM" id="MobiDB-lite"/>
    </source>
</evidence>
<comment type="caution">
    <text evidence="2">The sequence shown here is derived from an EMBL/GenBank/DDBJ whole genome shotgun (WGS) entry which is preliminary data.</text>
</comment>
<protein>
    <submittedName>
        <fullName evidence="2">Uncharacterized protein</fullName>
    </submittedName>
</protein>
<feature type="region of interest" description="Disordered" evidence="1">
    <location>
        <begin position="14"/>
        <end position="35"/>
    </location>
</feature>
<keyword evidence="3" id="KW-1185">Reference proteome</keyword>
<evidence type="ECO:0000313" key="3">
    <source>
        <dbReference type="Proteomes" id="UP001500279"/>
    </source>
</evidence>
<dbReference type="EMBL" id="BAAAEW010000047">
    <property type="protein sequence ID" value="GAA0768893.1"/>
    <property type="molecule type" value="Genomic_DNA"/>
</dbReference>
<gene>
    <name evidence="2" type="ORF">GCM10009107_59150</name>
</gene>
<accession>A0ABN1KJN9</accession>
<reference evidence="2 3" key="1">
    <citation type="journal article" date="2019" name="Int. J. Syst. Evol. Microbiol.">
        <title>The Global Catalogue of Microorganisms (GCM) 10K type strain sequencing project: providing services to taxonomists for standard genome sequencing and annotation.</title>
        <authorList>
            <consortium name="The Broad Institute Genomics Platform"/>
            <consortium name="The Broad Institute Genome Sequencing Center for Infectious Disease"/>
            <person name="Wu L."/>
            <person name="Ma J."/>
        </authorList>
    </citation>
    <scope>NUCLEOTIDE SEQUENCE [LARGE SCALE GENOMIC DNA]</scope>
    <source>
        <strain evidence="2 3">JCM 15503</strain>
    </source>
</reference>